<gene>
    <name evidence="8" type="ORF">HMPREF0765_1487</name>
</gene>
<dbReference type="HOGENOM" id="CLU_015553_3_4_10"/>
<dbReference type="GO" id="GO:0009279">
    <property type="term" value="C:cell outer membrane"/>
    <property type="evidence" value="ECO:0007669"/>
    <property type="project" value="UniProtKB-SubCell"/>
</dbReference>
<evidence type="ECO:0000259" key="7">
    <source>
        <dbReference type="Pfam" id="PF14322"/>
    </source>
</evidence>
<feature type="domain" description="SusD-like N-terminal" evidence="7">
    <location>
        <begin position="67"/>
        <end position="234"/>
    </location>
</feature>
<reference evidence="8 9" key="1">
    <citation type="submission" date="2009-01" db="EMBL/GenBank/DDBJ databases">
        <authorList>
            <person name="Qin X."/>
            <person name="Bachman B."/>
            <person name="Battles P."/>
            <person name="Bell A."/>
            <person name="Bess C."/>
            <person name="Bickham C."/>
            <person name="Chaboub L."/>
            <person name="Chen D."/>
            <person name="Coyle M."/>
            <person name="Deiros D.R."/>
            <person name="Dinh H."/>
            <person name="Forbes L."/>
            <person name="Fowler G."/>
            <person name="Francisco L."/>
            <person name="Fu Q."/>
            <person name="Gubbala S."/>
            <person name="Hale W."/>
            <person name="Han Y."/>
            <person name="Hemphill L."/>
            <person name="Highlander S.K."/>
            <person name="Hirani K."/>
            <person name="Hogues M."/>
            <person name="Jackson L."/>
            <person name="Jakkamsetti A."/>
            <person name="Javaid M."/>
            <person name="Jiang H."/>
            <person name="Korchina V."/>
            <person name="Kovar C."/>
            <person name="Lara F."/>
            <person name="Lee S."/>
            <person name="Mata R."/>
            <person name="Mathew T."/>
            <person name="Moen C."/>
            <person name="Morales K."/>
            <person name="Munidasa M."/>
            <person name="Nazareth L."/>
            <person name="Ngo R."/>
            <person name="Nguyen L."/>
            <person name="Okwuonu G."/>
            <person name="Ongeri F."/>
            <person name="Patil S."/>
            <person name="Petrosino J."/>
            <person name="Pham C."/>
            <person name="Pham P."/>
            <person name="Pu L.-L."/>
            <person name="Puazo M."/>
            <person name="Raj R."/>
            <person name="Reid J."/>
            <person name="Rouhana J."/>
            <person name="Saada N."/>
            <person name="Shang Y."/>
            <person name="Simmons D."/>
            <person name="Thornton R."/>
            <person name="Warren J."/>
            <person name="Weissenberger G."/>
            <person name="Zhang J."/>
            <person name="Zhang L."/>
            <person name="Zhou C."/>
            <person name="Zhu D."/>
            <person name="Muzny D."/>
            <person name="Worley K."/>
            <person name="Gibbs R."/>
        </authorList>
    </citation>
    <scope>NUCLEOTIDE SEQUENCE [LARGE SCALE GENOMIC DNA]</scope>
    <source>
        <strain evidence="8 9">ATCC 33300</strain>
    </source>
</reference>
<dbReference type="EMBL" id="ACHB01000034">
    <property type="protein sequence ID" value="EEI92973.1"/>
    <property type="molecule type" value="Genomic_DNA"/>
</dbReference>
<dbReference type="Pfam" id="PF14322">
    <property type="entry name" value="SusD-like_3"/>
    <property type="match status" value="1"/>
</dbReference>
<comment type="subcellular location">
    <subcellularLocation>
        <location evidence="1">Cell outer membrane</location>
    </subcellularLocation>
</comment>
<evidence type="ECO:0000256" key="4">
    <source>
        <dbReference type="ARBA" id="ARBA00023136"/>
    </source>
</evidence>
<dbReference type="Pfam" id="PF07980">
    <property type="entry name" value="SusD_RagB"/>
    <property type="match status" value="1"/>
</dbReference>
<evidence type="ECO:0000256" key="5">
    <source>
        <dbReference type="ARBA" id="ARBA00023237"/>
    </source>
</evidence>
<evidence type="ECO:0000256" key="2">
    <source>
        <dbReference type="ARBA" id="ARBA00006275"/>
    </source>
</evidence>
<feature type="domain" description="RagB/SusD" evidence="6">
    <location>
        <begin position="347"/>
        <end position="495"/>
    </location>
</feature>
<protein>
    <submittedName>
        <fullName evidence="8">SusD family protein</fullName>
    </submittedName>
</protein>
<dbReference type="Gene3D" id="1.25.40.390">
    <property type="match status" value="1"/>
</dbReference>
<dbReference type="AlphaFoldDB" id="C2FVY1"/>
<proteinExistence type="inferred from homology"/>
<dbReference type="RefSeq" id="WP_003007456.1">
    <property type="nucleotide sequence ID" value="NZ_GG668631.1"/>
</dbReference>
<dbReference type="InterPro" id="IPR011990">
    <property type="entry name" value="TPR-like_helical_dom_sf"/>
</dbReference>
<sequence>MKQMIKFKSIITYLTITFGLISCNVERLPEDQIDLSRAFESVTDAGNWDNLFYRELRGNVYGVYSFTTEVQADMLNATAGYGNRNGSPHRWTDFLSGDGNISTIYSNYYSAINNINVAIRGFKKISPANEAEQKSLNQYTGDAHLARAYYYLNLVLRFSKAYDPSTSKADLAVALILEPDVNLKPKRSTVSEVYTQILSDISIAKTNLQDVQGTKGSTRFTIDAVWALEARVRLYMQDWEGAKAAAEELIKGGRYTLYNSAEGVLKMWSEDTKDEIIFEPAVRSPDERPNTMSIFYGYNTGGRNYRPDFLPSQWVIDKFSNTDYRKAAYFKVVPIFIQGSRYEGFRIVNKWPGNRSLMTDLNTNYNSQKVFRIAEYYLISAEASYMIEQEEDAVKRINELRKARGLTAINVTGQMLLNEIKDERFRELAFEGFRLDDLKRWREGFERKNPQSMDMIMKGADFESKRVTAGDNKFVWGIPERDVTVNLNLTQNPGW</sequence>
<evidence type="ECO:0000313" key="9">
    <source>
        <dbReference type="Proteomes" id="UP000006241"/>
    </source>
</evidence>
<evidence type="ECO:0000256" key="3">
    <source>
        <dbReference type="ARBA" id="ARBA00022729"/>
    </source>
</evidence>
<keyword evidence="4" id="KW-0472">Membrane</keyword>
<keyword evidence="3" id="KW-0732">Signal</keyword>
<name>C2FVY1_SPHSI</name>
<dbReference type="InterPro" id="IPR012944">
    <property type="entry name" value="SusD_RagB_dom"/>
</dbReference>
<comment type="caution">
    <text evidence="8">The sequence shown here is derived from an EMBL/GenBank/DDBJ whole genome shotgun (WGS) entry which is preliminary data.</text>
</comment>
<dbReference type="Proteomes" id="UP000006241">
    <property type="component" value="Unassembled WGS sequence"/>
</dbReference>
<keyword evidence="5" id="KW-0998">Cell outer membrane</keyword>
<evidence type="ECO:0000313" key="8">
    <source>
        <dbReference type="EMBL" id="EEI92973.1"/>
    </source>
</evidence>
<dbReference type="InterPro" id="IPR033985">
    <property type="entry name" value="SusD-like_N"/>
</dbReference>
<dbReference type="PROSITE" id="PS51257">
    <property type="entry name" value="PROKAR_LIPOPROTEIN"/>
    <property type="match status" value="1"/>
</dbReference>
<evidence type="ECO:0000256" key="1">
    <source>
        <dbReference type="ARBA" id="ARBA00004442"/>
    </source>
</evidence>
<comment type="similarity">
    <text evidence="2">Belongs to the SusD family.</text>
</comment>
<organism evidence="8 9">
    <name type="scientific">Sphingobacterium spiritivorum ATCC 33300</name>
    <dbReference type="NCBI Taxonomy" id="525372"/>
    <lineage>
        <taxon>Bacteria</taxon>
        <taxon>Pseudomonadati</taxon>
        <taxon>Bacteroidota</taxon>
        <taxon>Sphingobacteriia</taxon>
        <taxon>Sphingobacteriales</taxon>
        <taxon>Sphingobacteriaceae</taxon>
        <taxon>Sphingobacterium</taxon>
    </lineage>
</organism>
<evidence type="ECO:0000259" key="6">
    <source>
        <dbReference type="Pfam" id="PF07980"/>
    </source>
</evidence>
<dbReference type="SUPFAM" id="SSF48452">
    <property type="entry name" value="TPR-like"/>
    <property type="match status" value="1"/>
</dbReference>
<accession>C2FVY1</accession>